<feature type="chain" id="PRO_5042236925" evidence="5">
    <location>
        <begin position="33"/>
        <end position="663"/>
    </location>
</feature>
<dbReference type="InterPro" id="IPR004155">
    <property type="entry name" value="PBS_lyase_HEAT"/>
</dbReference>
<dbReference type="Proteomes" id="UP001204953">
    <property type="component" value="Unassembled WGS sequence"/>
</dbReference>
<evidence type="ECO:0000256" key="5">
    <source>
        <dbReference type="SAM" id="SignalP"/>
    </source>
</evidence>
<name>A0AAE3GV54_9CYAN</name>
<dbReference type="Pfam" id="PF13646">
    <property type="entry name" value="HEAT_2"/>
    <property type="match status" value="3"/>
</dbReference>
<dbReference type="InterPro" id="IPR011989">
    <property type="entry name" value="ARM-like"/>
</dbReference>
<dbReference type="SMART" id="SM00567">
    <property type="entry name" value="EZ_HEAT"/>
    <property type="match status" value="7"/>
</dbReference>
<dbReference type="SUPFAM" id="SSF52540">
    <property type="entry name" value="P-loop containing nucleoside triphosphate hydrolases"/>
    <property type="match status" value="1"/>
</dbReference>
<evidence type="ECO:0000256" key="4">
    <source>
        <dbReference type="SAM" id="Phobius"/>
    </source>
</evidence>
<protein>
    <submittedName>
        <fullName evidence="6">HEAT repeat domain-containing protein</fullName>
    </submittedName>
</protein>
<dbReference type="SUPFAM" id="SSF48371">
    <property type="entry name" value="ARM repeat"/>
    <property type="match status" value="1"/>
</dbReference>
<feature type="transmembrane region" description="Helical" evidence="4">
    <location>
        <begin position="358"/>
        <end position="377"/>
    </location>
</feature>
<dbReference type="PANTHER" id="PTHR12697:SF5">
    <property type="entry name" value="DEOXYHYPUSINE HYDROXYLASE"/>
    <property type="match status" value="1"/>
</dbReference>
<dbReference type="Gene3D" id="1.25.10.10">
    <property type="entry name" value="Leucine-rich Repeat Variant"/>
    <property type="match status" value="2"/>
</dbReference>
<dbReference type="PANTHER" id="PTHR12697">
    <property type="entry name" value="PBS LYASE HEAT-LIKE PROTEIN"/>
    <property type="match status" value="1"/>
</dbReference>
<reference evidence="6" key="1">
    <citation type="submission" date="2022-06" db="EMBL/GenBank/DDBJ databases">
        <title>New cyanobacteria of genus Symplocastrum in benthos of Lake Baikal.</title>
        <authorList>
            <person name="Sorokovikova E."/>
            <person name="Tikhonova I."/>
            <person name="Krasnopeev A."/>
            <person name="Evseev P."/>
            <person name="Gladkikh A."/>
            <person name="Belykh O."/>
        </authorList>
    </citation>
    <scope>NUCLEOTIDE SEQUENCE</scope>
    <source>
        <strain evidence="6">BBK-W-15</strain>
    </source>
</reference>
<feature type="signal peptide" evidence="5">
    <location>
        <begin position="1"/>
        <end position="32"/>
    </location>
</feature>
<gene>
    <name evidence="6" type="ORF">NJ959_21180</name>
</gene>
<sequence>MIRHIHKKISVSLQILLFGSSLSLLLSNSAWAQNNCTEGKIKENIAKIKDSDSSISLKATYSLAECGSKSVQSIIKTLQQDKDPNIRRDAASALIYMGETAKAAVPQLITSLKQDKDPNVRLSAADALGKMKKSANAAVPQLITSLKQDKDPNVRSSAASALGNMQETGKAAVPQLILSLKQDKDPNVRSNAASALGNMKKIAASAIPELILSLKTDSDIRRNAASSLGNMGETAKFAIPQLLQILQQNKEANIRSAAASALGEMKESAKMTIPQLITALNQDKDISVRTSAAYALRDIASHLQSQKNQSSPSDLEIAQKALDVAKTFIKDEKIIICFPVRFSQNNNSFCLKHLSIKIGLNIWLIHTLIWIGLFCIYPKSPQVQAIFFWNPWMRKIFGLGYIGFAITKIPFLSFHLCSPFKDSLLADGNLDNFDSQAYFTDIEFNLRTNKEAQPIKKPIPSGKFRIVIEGESGVGKSMFMRHLAKFSKRNIVYLLGEKCETGVMEAIQEKLPISNQDPKLLQNLIKNRALDIYIDGFSEMKPQIRVNIASFVKNYSKCNILIATQPLDWLPSSPIKTYILQPLKPQQLEKFLISRQTTLSPDAPISGDKYEEACKNYLASILNQQESEKENTIAIRQLYNPMKLTAIAETIANGKEGGVGFLE</sequence>
<dbReference type="RefSeq" id="WP_254013692.1">
    <property type="nucleotide sequence ID" value="NZ_JAMZMM010000260.1"/>
</dbReference>
<dbReference type="InterPro" id="IPR025662">
    <property type="entry name" value="Sigma_54_int_dom_ATP-bd_1"/>
</dbReference>
<dbReference type="GO" id="GO:0030089">
    <property type="term" value="C:phycobilisome"/>
    <property type="evidence" value="ECO:0007669"/>
    <property type="project" value="UniProtKB-KW"/>
</dbReference>
<dbReference type="GO" id="GO:0016491">
    <property type="term" value="F:oxidoreductase activity"/>
    <property type="evidence" value="ECO:0007669"/>
    <property type="project" value="TreeGrafter"/>
</dbReference>
<evidence type="ECO:0000313" key="6">
    <source>
        <dbReference type="EMBL" id="MCP2730944.1"/>
    </source>
</evidence>
<dbReference type="PROSITE" id="PS50077">
    <property type="entry name" value="HEAT_REPEAT"/>
    <property type="match status" value="1"/>
</dbReference>
<dbReference type="EMBL" id="JAMZMM010000260">
    <property type="protein sequence ID" value="MCP2730944.1"/>
    <property type="molecule type" value="Genomic_DNA"/>
</dbReference>
<keyword evidence="1" id="KW-0042">Antenna complex</keyword>
<accession>A0AAE3GV54</accession>
<keyword evidence="4" id="KW-0472">Membrane</keyword>
<feature type="transmembrane region" description="Helical" evidence="4">
    <location>
        <begin position="398"/>
        <end position="416"/>
    </location>
</feature>
<keyword evidence="4" id="KW-1133">Transmembrane helix</keyword>
<keyword evidence="5" id="KW-0732">Signal</keyword>
<keyword evidence="4" id="KW-0812">Transmembrane</keyword>
<dbReference type="PROSITE" id="PS00675">
    <property type="entry name" value="SIGMA54_INTERACT_1"/>
    <property type="match status" value="1"/>
</dbReference>
<comment type="function">
    <text evidence="3">Catalyzes the hydroxylation of the N(6)-(4-aminobutyl)-L-lysine intermediate produced by deoxyhypusine synthase/DHPS on a critical lysine of the eukaryotic translation initiation factor 5A/eIF-5A. This is the second step of the post-translational modification of that lysine into an unusual amino acid residue named hypusine. Hypusination is unique to mature eIF-5A factor and is essential for its function.</text>
</comment>
<evidence type="ECO:0000313" key="7">
    <source>
        <dbReference type="Proteomes" id="UP001204953"/>
    </source>
</evidence>
<dbReference type="AlphaFoldDB" id="A0AAE3GV54"/>
<proteinExistence type="predicted"/>
<comment type="caution">
    <text evidence="6">The sequence shown here is derived from an EMBL/GenBank/DDBJ whole genome shotgun (WGS) entry which is preliminary data.</text>
</comment>
<dbReference type="InterPro" id="IPR027417">
    <property type="entry name" value="P-loop_NTPase"/>
</dbReference>
<evidence type="ECO:0000256" key="2">
    <source>
        <dbReference type="ARBA" id="ARBA00022738"/>
    </source>
</evidence>
<keyword evidence="2" id="KW-0605">Phycobilisome</keyword>
<dbReference type="Gene3D" id="3.40.50.300">
    <property type="entry name" value="P-loop containing nucleotide triphosphate hydrolases"/>
    <property type="match status" value="1"/>
</dbReference>
<evidence type="ECO:0000256" key="1">
    <source>
        <dbReference type="ARBA" id="ARBA00022549"/>
    </source>
</evidence>
<keyword evidence="7" id="KW-1185">Reference proteome</keyword>
<evidence type="ECO:0000256" key="3">
    <source>
        <dbReference type="ARBA" id="ARBA00045876"/>
    </source>
</evidence>
<dbReference type="InterPro" id="IPR021133">
    <property type="entry name" value="HEAT_type_2"/>
</dbReference>
<dbReference type="InterPro" id="IPR016024">
    <property type="entry name" value="ARM-type_fold"/>
</dbReference>
<organism evidence="6 7">
    <name type="scientific">Limnofasciculus baicalensis BBK-W-15</name>
    <dbReference type="NCBI Taxonomy" id="2699891"/>
    <lineage>
        <taxon>Bacteria</taxon>
        <taxon>Bacillati</taxon>
        <taxon>Cyanobacteriota</taxon>
        <taxon>Cyanophyceae</taxon>
        <taxon>Coleofasciculales</taxon>
        <taxon>Coleofasciculaceae</taxon>
        <taxon>Limnofasciculus</taxon>
        <taxon>Limnofasciculus baicalensis</taxon>
    </lineage>
</organism>